<proteinExistence type="predicted"/>
<feature type="region of interest" description="Disordered" evidence="1">
    <location>
        <begin position="263"/>
        <end position="292"/>
    </location>
</feature>
<evidence type="ECO:0000256" key="1">
    <source>
        <dbReference type="SAM" id="MobiDB-lite"/>
    </source>
</evidence>
<evidence type="ECO:0008006" key="4">
    <source>
        <dbReference type="Google" id="ProtNLM"/>
    </source>
</evidence>
<feature type="compositionally biased region" description="Basic and acidic residues" evidence="1">
    <location>
        <begin position="1"/>
        <end position="25"/>
    </location>
</feature>
<evidence type="ECO:0000313" key="2">
    <source>
        <dbReference type="EMBL" id="KAK3401004.1"/>
    </source>
</evidence>
<feature type="compositionally biased region" description="Low complexity" evidence="1">
    <location>
        <begin position="137"/>
        <end position="156"/>
    </location>
</feature>
<comment type="caution">
    <text evidence="2">The sequence shown here is derived from an EMBL/GenBank/DDBJ whole genome shotgun (WGS) entry which is preliminary data.</text>
</comment>
<sequence length="358" mass="38291">MGKERKVAEDFQKMISQDREKKKNEALAAKIFNRSSAPVSTPKHTTGGSLASRAGVKKQRGNGPQSAPSKNNTGKVGSWTIDLGPGSRSANNTPKITGALASRITDPSTATPSNSRQKRRAAQVAEGLIRNEINQHSNQRNNQQGRQRHQQQQQHNQPPPNAPRGPAAATVPTGPATKGFTIRGLAGPFAVMAQNFAPGTTAADIENAMTPIGGLILSCRIMKHNPIVIAEIVFESKEGADNVIATFDKQTADGRVLSVYHKPSGPTYPLTSQLPPPRAPTGPRSQRSNDYYPEDDLIDGTMGFEDPMEEDDLMVNGNGREPPRGPAAMNGGGTGGLYSDQLVRNRKGRGFNGNGGRY</sequence>
<dbReference type="InterPro" id="IPR012677">
    <property type="entry name" value="Nucleotide-bd_a/b_plait_sf"/>
</dbReference>
<keyword evidence="3" id="KW-1185">Reference proteome</keyword>
<feature type="compositionally biased region" description="Polar residues" evidence="1">
    <location>
        <begin position="62"/>
        <end position="75"/>
    </location>
</feature>
<dbReference type="AlphaFoldDB" id="A0AAE0UF06"/>
<name>A0AAE0UF06_SORBR</name>
<reference evidence="2" key="1">
    <citation type="journal article" date="2023" name="Mol. Phylogenet. Evol.">
        <title>Genome-scale phylogeny and comparative genomics of the fungal order Sordariales.</title>
        <authorList>
            <person name="Hensen N."/>
            <person name="Bonometti L."/>
            <person name="Westerberg I."/>
            <person name="Brannstrom I.O."/>
            <person name="Guillou S."/>
            <person name="Cros-Aarteil S."/>
            <person name="Calhoun S."/>
            <person name="Haridas S."/>
            <person name="Kuo A."/>
            <person name="Mondo S."/>
            <person name="Pangilinan J."/>
            <person name="Riley R."/>
            <person name="LaButti K."/>
            <person name="Andreopoulos B."/>
            <person name="Lipzen A."/>
            <person name="Chen C."/>
            <person name="Yan M."/>
            <person name="Daum C."/>
            <person name="Ng V."/>
            <person name="Clum A."/>
            <person name="Steindorff A."/>
            <person name="Ohm R.A."/>
            <person name="Martin F."/>
            <person name="Silar P."/>
            <person name="Natvig D.O."/>
            <person name="Lalanne C."/>
            <person name="Gautier V."/>
            <person name="Ament-Velasquez S.L."/>
            <person name="Kruys A."/>
            <person name="Hutchinson M.I."/>
            <person name="Powell A.J."/>
            <person name="Barry K."/>
            <person name="Miller A.N."/>
            <person name="Grigoriev I.V."/>
            <person name="Debuchy R."/>
            <person name="Gladieux P."/>
            <person name="Hiltunen Thoren M."/>
            <person name="Johannesson H."/>
        </authorList>
    </citation>
    <scope>NUCLEOTIDE SEQUENCE</scope>
    <source>
        <strain evidence="2">FGSC 1904</strain>
    </source>
</reference>
<dbReference type="SUPFAM" id="SSF54928">
    <property type="entry name" value="RNA-binding domain, RBD"/>
    <property type="match status" value="1"/>
</dbReference>
<dbReference type="Gene3D" id="3.30.70.330">
    <property type="match status" value="1"/>
</dbReference>
<organism evidence="2 3">
    <name type="scientific">Sordaria brevicollis</name>
    <dbReference type="NCBI Taxonomy" id="83679"/>
    <lineage>
        <taxon>Eukaryota</taxon>
        <taxon>Fungi</taxon>
        <taxon>Dikarya</taxon>
        <taxon>Ascomycota</taxon>
        <taxon>Pezizomycotina</taxon>
        <taxon>Sordariomycetes</taxon>
        <taxon>Sordariomycetidae</taxon>
        <taxon>Sordariales</taxon>
        <taxon>Sordariaceae</taxon>
        <taxon>Sordaria</taxon>
    </lineage>
</organism>
<evidence type="ECO:0000313" key="3">
    <source>
        <dbReference type="Proteomes" id="UP001281003"/>
    </source>
</evidence>
<dbReference type="InterPro" id="IPR035979">
    <property type="entry name" value="RBD_domain_sf"/>
</dbReference>
<dbReference type="EMBL" id="JAUTDP010000003">
    <property type="protein sequence ID" value="KAK3401004.1"/>
    <property type="molecule type" value="Genomic_DNA"/>
</dbReference>
<feature type="region of interest" description="Disordered" evidence="1">
    <location>
        <begin position="137"/>
        <end position="176"/>
    </location>
</feature>
<feature type="compositionally biased region" description="Polar residues" evidence="1">
    <location>
        <begin position="33"/>
        <end position="49"/>
    </location>
</feature>
<dbReference type="CDD" id="cd00590">
    <property type="entry name" value="RRM_SF"/>
    <property type="match status" value="1"/>
</dbReference>
<accession>A0AAE0UF06</accession>
<protein>
    <recommendedName>
        <fullName evidence="4">RRM domain-containing protein</fullName>
    </recommendedName>
</protein>
<dbReference type="Proteomes" id="UP001281003">
    <property type="component" value="Unassembled WGS sequence"/>
</dbReference>
<gene>
    <name evidence="2" type="ORF">B0T20DRAFT_405763</name>
</gene>
<reference evidence="2" key="2">
    <citation type="submission" date="2023-07" db="EMBL/GenBank/DDBJ databases">
        <authorList>
            <consortium name="Lawrence Berkeley National Laboratory"/>
            <person name="Haridas S."/>
            <person name="Hensen N."/>
            <person name="Bonometti L."/>
            <person name="Westerberg I."/>
            <person name="Brannstrom I.O."/>
            <person name="Guillou S."/>
            <person name="Cros-Aarteil S."/>
            <person name="Calhoun S."/>
            <person name="Kuo A."/>
            <person name="Mondo S."/>
            <person name="Pangilinan J."/>
            <person name="Riley R."/>
            <person name="LaButti K."/>
            <person name="Andreopoulos B."/>
            <person name="Lipzen A."/>
            <person name="Chen C."/>
            <person name="Yanf M."/>
            <person name="Daum C."/>
            <person name="Ng V."/>
            <person name="Clum A."/>
            <person name="Steindorff A."/>
            <person name="Ohm R."/>
            <person name="Martin F."/>
            <person name="Silar P."/>
            <person name="Natvig D."/>
            <person name="Lalanne C."/>
            <person name="Gautier V."/>
            <person name="Ament-velasquez S.L."/>
            <person name="Kruys A."/>
            <person name="Hutchinson M.I."/>
            <person name="Powell A.J."/>
            <person name="Barry K."/>
            <person name="Miller A.N."/>
            <person name="Grigoriev I.V."/>
            <person name="Debuchy R."/>
            <person name="Gladieux P."/>
            <person name="Thoren M.H."/>
            <person name="Johannesson H."/>
        </authorList>
    </citation>
    <scope>NUCLEOTIDE SEQUENCE</scope>
    <source>
        <strain evidence="2">FGSC 1904</strain>
    </source>
</reference>
<dbReference type="GO" id="GO:0003676">
    <property type="term" value="F:nucleic acid binding"/>
    <property type="evidence" value="ECO:0007669"/>
    <property type="project" value="InterPro"/>
</dbReference>
<feature type="compositionally biased region" description="Polar residues" evidence="1">
    <location>
        <begin position="105"/>
        <end position="115"/>
    </location>
</feature>
<feature type="region of interest" description="Disordered" evidence="1">
    <location>
        <begin position="1"/>
        <end position="123"/>
    </location>
</feature>
<feature type="compositionally biased region" description="Low complexity" evidence="1">
    <location>
        <begin position="164"/>
        <end position="176"/>
    </location>
</feature>
<feature type="region of interest" description="Disordered" evidence="1">
    <location>
        <begin position="316"/>
        <end position="358"/>
    </location>
</feature>